<feature type="region of interest" description="Disordered" evidence="1">
    <location>
        <begin position="90"/>
        <end position="117"/>
    </location>
</feature>
<dbReference type="Proteomes" id="UP001164746">
    <property type="component" value="Chromosome 12"/>
</dbReference>
<name>A0ABY7FKN9_MYAAR</name>
<feature type="compositionally biased region" description="Polar residues" evidence="1">
    <location>
        <begin position="38"/>
        <end position="47"/>
    </location>
</feature>
<feature type="compositionally biased region" description="Polar residues" evidence="1">
    <location>
        <begin position="141"/>
        <end position="157"/>
    </location>
</feature>
<protein>
    <submittedName>
        <fullName evidence="2">Uncharacterized protein</fullName>
    </submittedName>
</protein>
<feature type="region of interest" description="Disordered" evidence="1">
    <location>
        <begin position="134"/>
        <end position="158"/>
    </location>
</feature>
<evidence type="ECO:0000313" key="2">
    <source>
        <dbReference type="EMBL" id="WAR21439.1"/>
    </source>
</evidence>
<accession>A0ABY7FKN9</accession>
<organism evidence="2 3">
    <name type="scientific">Mya arenaria</name>
    <name type="common">Soft-shell clam</name>
    <dbReference type="NCBI Taxonomy" id="6604"/>
    <lineage>
        <taxon>Eukaryota</taxon>
        <taxon>Metazoa</taxon>
        <taxon>Spiralia</taxon>
        <taxon>Lophotrochozoa</taxon>
        <taxon>Mollusca</taxon>
        <taxon>Bivalvia</taxon>
        <taxon>Autobranchia</taxon>
        <taxon>Heteroconchia</taxon>
        <taxon>Euheterodonta</taxon>
        <taxon>Imparidentia</taxon>
        <taxon>Neoheterodontei</taxon>
        <taxon>Myida</taxon>
        <taxon>Myoidea</taxon>
        <taxon>Myidae</taxon>
        <taxon>Mya</taxon>
    </lineage>
</organism>
<keyword evidence="3" id="KW-1185">Reference proteome</keyword>
<evidence type="ECO:0000256" key="1">
    <source>
        <dbReference type="SAM" id="MobiDB-lite"/>
    </source>
</evidence>
<feature type="compositionally biased region" description="Low complexity" evidence="1">
    <location>
        <begin position="103"/>
        <end position="117"/>
    </location>
</feature>
<sequence length="312" mass="34898">MRQATGRKCDMLSGENRQVAGRPCDKCRLKCDKRRGKNATNVGTKIDNSWGDHADRAAKNDDVQKTSNSETSLLRALISKLAGKIEEEKKDVGDAAKTDISGKGRSLSLLHGSGTTSSGKAAVVRAAQHLREMQAHAQKAGRNTGQATPSVSQSAAQTHKRTLQKLRGLLHSKPWSKTQGKKSVTDVGYDDPLEENYMEEMFERCVMTDEVGYQFLNYEDEECFDWDWAVYEVCYFQESETSPPGCDKWGDVWNDIYMANDELYIELYDSSYYGSGIGDYGYYDTSMNSRDFIISTWKSGLGCTPTGRTVWT</sequence>
<reference evidence="2" key="1">
    <citation type="submission" date="2022-11" db="EMBL/GenBank/DDBJ databases">
        <title>Centuries of genome instability and evolution in soft-shell clam transmissible cancer (bioRxiv).</title>
        <authorList>
            <person name="Hart S.F.M."/>
            <person name="Yonemitsu M.A."/>
            <person name="Giersch R.M."/>
            <person name="Beal B.F."/>
            <person name="Arriagada G."/>
            <person name="Davis B.W."/>
            <person name="Ostrander E.A."/>
            <person name="Goff S.P."/>
            <person name="Metzger M.J."/>
        </authorList>
    </citation>
    <scope>NUCLEOTIDE SEQUENCE</scope>
    <source>
        <strain evidence="2">MELC-2E11</strain>
        <tissue evidence="2">Siphon/mantle</tissue>
    </source>
</reference>
<proteinExistence type="predicted"/>
<gene>
    <name evidence="2" type="ORF">MAR_015413</name>
</gene>
<evidence type="ECO:0000313" key="3">
    <source>
        <dbReference type="Proteomes" id="UP001164746"/>
    </source>
</evidence>
<feature type="region of interest" description="Disordered" evidence="1">
    <location>
        <begin position="38"/>
        <end position="70"/>
    </location>
</feature>
<dbReference type="EMBL" id="CP111023">
    <property type="protein sequence ID" value="WAR21439.1"/>
    <property type="molecule type" value="Genomic_DNA"/>
</dbReference>
<feature type="compositionally biased region" description="Basic and acidic residues" evidence="1">
    <location>
        <begin position="50"/>
        <end position="64"/>
    </location>
</feature>
<feature type="compositionally biased region" description="Basic and acidic residues" evidence="1">
    <location>
        <begin position="90"/>
        <end position="102"/>
    </location>
</feature>